<accession>A0A7X1KB51</accession>
<dbReference type="Proteomes" id="UP000520156">
    <property type="component" value="Unassembled WGS sequence"/>
</dbReference>
<comment type="caution">
    <text evidence="2">The sequence shown here is derived from an EMBL/GenBank/DDBJ whole genome shotgun (WGS) entry which is preliminary data.</text>
</comment>
<sequence length="154" mass="16322">MTGSSTGRFTLAPSPVHKGWHDFHAPGEAAYNRAVLGPTRLRGEGPATVRVRIEPGPQLANSSGVVHGGALLGLIDLSLFGALMLLTGRDPTDAITLDLTNQFIAPGAMDRPIDAVVERLRETGRLVFLRGVVEQEDTLVCAFQATVRKLGPSA</sequence>
<protein>
    <submittedName>
        <fullName evidence="2">PaaI family thioesterase</fullName>
    </submittedName>
</protein>
<dbReference type="InterPro" id="IPR006683">
    <property type="entry name" value="Thioestr_dom"/>
</dbReference>
<evidence type="ECO:0000313" key="3">
    <source>
        <dbReference type="Proteomes" id="UP000520156"/>
    </source>
</evidence>
<name>A0A7X1KB51_9SPHN</name>
<proteinExistence type="predicted"/>
<dbReference type="CDD" id="cd03443">
    <property type="entry name" value="PaaI_thioesterase"/>
    <property type="match status" value="1"/>
</dbReference>
<keyword evidence="3" id="KW-1185">Reference proteome</keyword>
<dbReference type="Pfam" id="PF03061">
    <property type="entry name" value="4HBT"/>
    <property type="match status" value="1"/>
</dbReference>
<evidence type="ECO:0000313" key="2">
    <source>
        <dbReference type="EMBL" id="MBC2650854.1"/>
    </source>
</evidence>
<feature type="domain" description="Thioesterase" evidence="1">
    <location>
        <begin position="64"/>
        <end position="142"/>
    </location>
</feature>
<evidence type="ECO:0000259" key="1">
    <source>
        <dbReference type="Pfam" id="PF03061"/>
    </source>
</evidence>
<dbReference type="SUPFAM" id="SSF54637">
    <property type="entry name" value="Thioesterase/thiol ester dehydrase-isomerase"/>
    <property type="match status" value="1"/>
</dbReference>
<organism evidence="2 3">
    <name type="scientific">Novosphingobium aerophilum</name>
    <dbReference type="NCBI Taxonomy" id="2839843"/>
    <lineage>
        <taxon>Bacteria</taxon>
        <taxon>Pseudomonadati</taxon>
        <taxon>Pseudomonadota</taxon>
        <taxon>Alphaproteobacteria</taxon>
        <taxon>Sphingomonadales</taxon>
        <taxon>Sphingomonadaceae</taxon>
        <taxon>Novosphingobium</taxon>
    </lineage>
</organism>
<dbReference type="AlphaFoldDB" id="A0A7X1KB51"/>
<dbReference type="EMBL" id="JACLAU010000003">
    <property type="protein sequence ID" value="MBC2650854.1"/>
    <property type="molecule type" value="Genomic_DNA"/>
</dbReference>
<dbReference type="InterPro" id="IPR029069">
    <property type="entry name" value="HotDog_dom_sf"/>
</dbReference>
<gene>
    <name evidence="2" type="ORF">H7F49_03990</name>
</gene>
<reference evidence="2 3" key="1">
    <citation type="submission" date="2020-08" db="EMBL/GenBank/DDBJ databases">
        <title>The genome sequence of Novosphingobium flavum 4Y4.</title>
        <authorList>
            <person name="Liu Y."/>
        </authorList>
    </citation>
    <scope>NUCLEOTIDE SEQUENCE [LARGE SCALE GENOMIC DNA]</scope>
    <source>
        <strain evidence="2 3">4Y4</strain>
    </source>
</reference>
<dbReference type="Gene3D" id="3.10.129.10">
    <property type="entry name" value="Hotdog Thioesterase"/>
    <property type="match status" value="1"/>
</dbReference>
<dbReference type="RefSeq" id="WP_185682275.1">
    <property type="nucleotide sequence ID" value="NZ_JACLAU010000003.1"/>
</dbReference>
<dbReference type="GO" id="GO:0016790">
    <property type="term" value="F:thiolester hydrolase activity"/>
    <property type="evidence" value="ECO:0007669"/>
    <property type="project" value="UniProtKB-ARBA"/>
</dbReference>